<comment type="similarity">
    <text evidence="1 5">Belongs to the transferase hexapeptide repeat family.</text>
</comment>
<protein>
    <recommendedName>
        <fullName evidence="5">Serine acetyltransferase</fullName>
        <ecNumber evidence="5">2.3.1.30</ecNumber>
    </recommendedName>
</protein>
<keyword evidence="2 5" id="KW-0808">Transferase</keyword>
<dbReference type="GO" id="GO:0005737">
    <property type="term" value="C:cytoplasm"/>
    <property type="evidence" value="ECO:0007669"/>
    <property type="project" value="InterPro"/>
</dbReference>
<gene>
    <name evidence="6" type="ORF">QYS48_18705</name>
</gene>
<dbReference type="CDD" id="cd03354">
    <property type="entry name" value="LbH_SAT"/>
    <property type="match status" value="1"/>
</dbReference>
<dbReference type="InterPro" id="IPR011004">
    <property type="entry name" value="Trimer_LpxA-like_sf"/>
</dbReference>
<keyword evidence="4 5" id="KW-0012">Acyltransferase</keyword>
<dbReference type="SUPFAM" id="SSF51161">
    <property type="entry name" value="Trimeric LpxA-like enzymes"/>
    <property type="match status" value="1"/>
</dbReference>
<evidence type="ECO:0000256" key="4">
    <source>
        <dbReference type="ARBA" id="ARBA00023315"/>
    </source>
</evidence>
<evidence type="ECO:0000256" key="3">
    <source>
        <dbReference type="ARBA" id="ARBA00022737"/>
    </source>
</evidence>
<dbReference type="Proteomes" id="UP001244443">
    <property type="component" value="Chromosome"/>
</dbReference>
<dbReference type="AlphaFoldDB" id="A0AA49JHZ5"/>
<dbReference type="Pfam" id="PF00132">
    <property type="entry name" value="Hexapep"/>
    <property type="match status" value="1"/>
</dbReference>
<evidence type="ECO:0000313" key="6">
    <source>
        <dbReference type="EMBL" id="WKK84212.1"/>
    </source>
</evidence>
<organism evidence="6 7">
    <name type="scientific">Marivirga arenosa</name>
    <dbReference type="NCBI Taxonomy" id="3059076"/>
    <lineage>
        <taxon>Bacteria</taxon>
        <taxon>Pseudomonadati</taxon>
        <taxon>Bacteroidota</taxon>
        <taxon>Cytophagia</taxon>
        <taxon>Cytophagales</taxon>
        <taxon>Marivirgaceae</taxon>
        <taxon>Marivirga</taxon>
    </lineage>
</organism>
<keyword evidence="7" id="KW-1185">Reference proteome</keyword>
<dbReference type="InterPro" id="IPR001451">
    <property type="entry name" value="Hexapep"/>
</dbReference>
<dbReference type="InterPro" id="IPR005881">
    <property type="entry name" value="Ser_O-AcTrfase"/>
</dbReference>
<reference evidence="6" key="1">
    <citation type="submission" date="2023-08" db="EMBL/GenBank/DDBJ databases">
        <title>Comparative genomics and taxonomic characterization of three novel marine species of genus Marivirga.</title>
        <authorList>
            <person name="Muhammad N."/>
            <person name="Kim S.-G."/>
        </authorList>
    </citation>
    <scope>NUCLEOTIDE SEQUENCE [LARGE SCALE GENOMIC DNA]</scope>
    <source>
        <strain evidence="6">ABR2-2</strain>
    </source>
</reference>
<evidence type="ECO:0000256" key="5">
    <source>
        <dbReference type="PIRNR" id="PIRNR000441"/>
    </source>
</evidence>
<proteinExistence type="inferred from homology"/>
<comment type="catalytic activity">
    <reaction evidence="5">
        <text>L-serine + acetyl-CoA = O-acetyl-L-serine + CoA</text>
        <dbReference type="Rhea" id="RHEA:24560"/>
        <dbReference type="ChEBI" id="CHEBI:33384"/>
        <dbReference type="ChEBI" id="CHEBI:57287"/>
        <dbReference type="ChEBI" id="CHEBI:57288"/>
        <dbReference type="ChEBI" id="CHEBI:58340"/>
        <dbReference type="EC" id="2.3.1.30"/>
    </reaction>
</comment>
<evidence type="ECO:0000256" key="2">
    <source>
        <dbReference type="ARBA" id="ARBA00022679"/>
    </source>
</evidence>
<sequence length="176" mass="19436">MNSLEMDRLRYGSNSFREFIRRPGYRFCHYFRWSKKFGLAHPLGFISRLLLKSSKVKYGFQIPHFCEIGGGLFLGHFGNIVINQHVKIGINCNLAQGVTIGYVSRGKIKGCPTIGDNVWIGANAVVVGNIKIGNNVLIAPLSFVNFDVPDNAVVSGNPAKIINYKGSVGYVNNTLN</sequence>
<dbReference type="PROSITE" id="PS00101">
    <property type="entry name" value="HEXAPEP_TRANSFERASES"/>
    <property type="match status" value="1"/>
</dbReference>
<dbReference type="PIRSF" id="PIRSF000441">
    <property type="entry name" value="CysE"/>
    <property type="match status" value="1"/>
</dbReference>
<keyword evidence="3" id="KW-0677">Repeat</keyword>
<dbReference type="EMBL" id="CP129970">
    <property type="protein sequence ID" value="WKK84212.1"/>
    <property type="molecule type" value="Genomic_DNA"/>
</dbReference>
<dbReference type="Gene3D" id="2.160.10.10">
    <property type="entry name" value="Hexapeptide repeat proteins"/>
    <property type="match status" value="1"/>
</dbReference>
<dbReference type="InterPro" id="IPR045304">
    <property type="entry name" value="LbH_SAT"/>
</dbReference>
<accession>A0AA49JHZ5</accession>
<dbReference type="GO" id="GO:0009001">
    <property type="term" value="F:serine O-acetyltransferase activity"/>
    <property type="evidence" value="ECO:0007669"/>
    <property type="project" value="UniProtKB-EC"/>
</dbReference>
<dbReference type="EC" id="2.3.1.30" evidence="5"/>
<dbReference type="PANTHER" id="PTHR42811">
    <property type="entry name" value="SERINE ACETYLTRANSFERASE"/>
    <property type="match status" value="1"/>
</dbReference>
<dbReference type="RefSeq" id="WP_302100527.1">
    <property type="nucleotide sequence ID" value="NZ_CP129970.2"/>
</dbReference>
<evidence type="ECO:0000313" key="7">
    <source>
        <dbReference type="Proteomes" id="UP001244443"/>
    </source>
</evidence>
<dbReference type="GO" id="GO:0006535">
    <property type="term" value="P:cysteine biosynthetic process from serine"/>
    <property type="evidence" value="ECO:0007669"/>
    <property type="project" value="InterPro"/>
</dbReference>
<name>A0AA49JHZ5_9BACT</name>
<dbReference type="InterPro" id="IPR018357">
    <property type="entry name" value="Hexapep_transf_CS"/>
</dbReference>
<evidence type="ECO:0000256" key="1">
    <source>
        <dbReference type="ARBA" id="ARBA00007274"/>
    </source>
</evidence>